<proteinExistence type="predicted"/>
<dbReference type="InParanoid" id="A0A2H3DM55"/>
<sequence>MSSIVLPSRGQCIHIIDDSQPCQCQWFFPPESPLLDQVGSHSPLSVFLYSQSPSSSAACVDTVFTPMPTMFRSSSIIIPRINAPRMPRRYAALPPTPYLKLTMTCAVDTSDAVLHLWSPILRAHRYL</sequence>
<organism evidence="1 2">
    <name type="scientific">Armillaria gallica</name>
    <name type="common">Bulbous honey fungus</name>
    <name type="synonym">Armillaria bulbosa</name>
    <dbReference type="NCBI Taxonomy" id="47427"/>
    <lineage>
        <taxon>Eukaryota</taxon>
        <taxon>Fungi</taxon>
        <taxon>Dikarya</taxon>
        <taxon>Basidiomycota</taxon>
        <taxon>Agaricomycotina</taxon>
        <taxon>Agaricomycetes</taxon>
        <taxon>Agaricomycetidae</taxon>
        <taxon>Agaricales</taxon>
        <taxon>Marasmiineae</taxon>
        <taxon>Physalacriaceae</taxon>
        <taxon>Armillaria</taxon>
    </lineage>
</organism>
<gene>
    <name evidence="1" type="ORF">ARMGADRAFT_692072</name>
</gene>
<dbReference type="EMBL" id="KZ293650">
    <property type="protein sequence ID" value="PBK96321.1"/>
    <property type="molecule type" value="Genomic_DNA"/>
</dbReference>
<dbReference type="Proteomes" id="UP000217790">
    <property type="component" value="Unassembled WGS sequence"/>
</dbReference>
<reference evidence="2" key="1">
    <citation type="journal article" date="2017" name="Nat. Ecol. Evol.">
        <title>Genome expansion and lineage-specific genetic innovations in the forest pathogenic fungi Armillaria.</title>
        <authorList>
            <person name="Sipos G."/>
            <person name="Prasanna A.N."/>
            <person name="Walter M.C."/>
            <person name="O'Connor E."/>
            <person name="Balint B."/>
            <person name="Krizsan K."/>
            <person name="Kiss B."/>
            <person name="Hess J."/>
            <person name="Varga T."/>
            <person name="Slot J."/>
            <person name="Riley R."/>
            <person name="Boka B."/>
            <person name="Rigling D."/>
            <person name="Barry K."/>
            <person name="Lee J."/>
            <person name="Mihaltcheva S."/>
            <person name="LaButti K."/>
            <person name="Lipzen A."/>
            <person name="Waldron R."/>
            <person name="Moloney N.M."/>
            <person name="Sperisen C."/>
            <person name="Kredics L."/>
            <person name="Vagvoelgyi C."/>
            <person name="Patrignani A."/>
            <person name="Fitzpatrick D."/>
            <person name="Nagy I."/>
            <person name="Doyle S."/>
            <person name="Anderson J.B."/>
            <person name="Grigoriev I.V."/>
            <person name="Gueldener U."/>
            <person name="Muensterkoetter M."/>
            <person name="Nagy L.G."/>
        </authorList>
    </citation>
    <scope>NUCLEOTIDE SEQUENCE [LARGE SCALE GENOMIC DNA]</scope>
    <source>
        <strain evidence="2">Ar21-2</strain>
    </source>
</reference>
<evidence type="ECO:0000313" key="1">
    <source>
        <dbReference type="EMBL" id="PBK96321.1"/>
    </source>
</evidence>
<protein>
    <submittedName>
        <fullName evidence="1">Uncharacterized protein</fullName>
    </submittedName>
</protein>
<evidence type="ECO:0000313" key="2">
    <source>
        <dbReference type="Proteomes" id="UP000217790"/>
    </source>
</evidence>
<keyword evidence="2" id="KW-1185">Reference proteome</keyword>
<dbReference type="AlphaFoldDB" id="A0A2H3DM55"/>
<accession>A0A2H3DM55</accession>
<name>A0A2H3DM55_ARMGA</name>